<dbReference type="AlphaFoldDB" id="A0A2A7AU38"/>
<evidence type="ECO:0000313" key="2">
    <source>
        <dbReference type="Proteomes" id="UP000220005"/>
    </source>
</evidence>
<sequence length="278" mass="29344">MTASKQKKRGRAALILLLCLLVLCLAAGGTAYALLRQKVRAIQAGAEFDFSYTVTSSAAETPALYGVLQQAGAAQGTVSGQYAPGKFQFALTSGKTGNAFTRVYIDAKETLYDAGQLYTYLRNEVVSAAPLAGLVLPGWSMGSYISQTQLASLLGVELSAVELQDMTSLSLTLGALQKASPAGALDGYTYYQLPAGESGLSCIVGLPLKTLFAKETPLHILLTIPEHEVTIALNGTVTAAETAVVAPSSRMTDADVQRFVELRKALENFTDVLHSLLS</sequence>
<dbReference type="EMBL" id="NMTY01000004">
    <property type="protein sequence ID" value="PDX82582.1"/>
    <property type="molecule type" value="Genomic_DNA"/>
</dbReference>
<accession>A0A2A7AU38</accession>
<dbReference type="RefSeq" id="WP_097839001.1">
    <property type="nucleotide sequence ID" value="NZ_NMTY01000004.1"/>
</dbReference>
<dbReference type="Proteomes" id="UP000220005">
    <property type="component" value="Unassembled WGS sequence"/>
</dbReference>
<organism evidence="1 2">
    <name type="scientific">Faecalibacterium prausnitzii</name>
    <dbReference type="NCBI Taxonomy" id="853"/>
    <lineage>
        <taxon>Bacteria</taxon>
        <taxon>Bacillati</taxon>
        <taxon>Bacillota</taxon>
        <taxon>Clostridia</taxon>
        <taxon>Eubacteriales</taxon>
        <taxon>Oscillospiraceae</taxon>
        <taxon>Faecalibacterium</taxon>
    </lineage>
</organism>
<protein>
    <submittedName>
        <fullName evidence="1">Uncharacterized protein</fullName>
    </submittedName>
</protein>
<evidence type="ECO:0000313" key="1">
    <source>
        <dbReference type="EMBL" id="PDX82582.1"/>
    </source>
</evidence>
<gene>
    <name evidence="1" type="ORF">CGS58_03785</name>
</gene>
<name>A0A2A7AU38_9FIRM</name>
<proteinExistence type="predicted"/>
<reference evidence="1 2" key="1">
    <citation type="journal article" date="2017" name="Front. Microbiol.">
        <title>New Insights into the Diversity of the Genus Faecalibacterium.</title>
        <authorList>
            <person name="Benevides L."/>
            <person name="Burman S."/>
            <person name="Martin R."/>
            <person name="Robert V."/>
            <person name="Thomas M."/>
            <person name="Miquel S."/>
            <person name="Chain F."/>
            <person name="Sokol H."/>
            <person name="Bermudez-Humaran L.G."/>
            <person name="Morrison M."/>
            <person name="Langella P."/>
            <person name="Azevedo V.A."/>
            <person name="Chatel J.M."/>
            <person name="Soares S."/>
        </authorList>
    </citation>
    <scope>NUCLEOTIDE SEQUENCE [LARGE SCALE GENOMIC DNA]</scope>
    <source>
        <strain evidence="1 2">CNCM I 4575</strain>
    </source>
</reference>
<comment type="caution">
    <text evidence="1">The sequence shown here is derived from an EMBL/GenBank/DDBJ whole genome shotgun (WGS) entry which is preliminary data.</text>
</comment>